<evidence type="ECO:0000256" key="9">
    <source>
        <dbReference type="ARBA" id="ARBA00023136"/>
    </source>
</evidence>
<dbReference type="UniPathway" id="UPA00378"/>
<evidence type="ECO:0000313" key="12">
    <source>
        <dbReference type="EMBL" id="TPX33389.1"/>
    </source>
</evidence>
<comment type="catalytic activity">
    <reaction evidence="10">
        <text>an alpha-D-Glc-(1-&gt;3)-alpha-D-Man-(1-&gt;2)-alpha-D-Man-(1-&gt;2)-alpha-D-Man-(1-&gt;3)-[alpha-D-Man-(1-&gt;2)-alpha-D-Man-(1-&gt;3)-[alpha-D-Man-(1-&gt;2)-alpha-D-Man-(1-&gt;6)]-alpha-D-Man-(1-&gt;6)]-beta-D-Man-(1-&gt;4)-beta-D-GlcNAc-(1-&gt;4)-alpha-D-GlcNAc-diphospho-di-trans,poly-cis-dolichol + a di-trans,poly-cis-dolichyl beta-D-glucosyl phosphate = an alpha-D-Glc-(1-&gt;3)-alpha-D-Glc-(1-&gt;3)-alpha-D-Man-(1-&gt;2)-alpha-D-Man-(1-&gt;2)-alpha-D-Man-(1-&gt;3)-[alpha-D-Man-(1-&gt;2)-alpha-D-Man-(1-&gt;3)-[alpha-D-Man-(1-&gt;2)-alpha-D-Man-(1-&gt;6)]-alpha-D-Man-(1-&gt;6)]-beta-D-Man-(1-&gt;4)-beta-D-GlcNAc-(1-&gt;4)-alpha-D-GlcNAc-diphospho-di-trans,poly-cis-dolichol + a di-trans,poly-cis-dolichyl phosphate + H(+)</text>
        <dbReference type="Rhea" id="RHEA:31307"/>
        <dbReference type="Rhea" id="RHEA-COMP:19498"/>
        <dbReference type="Rhea" id="RHEA-COMP:19502"/>
        <dbReference type="Rhea" id="RHEA-COMP:19521"/>
        <dbReference type="Rhea" id="RHEA-COMP:19522"/>
        <dbReference type="ChEBI" id="CHEBI:15378"/>
        <dbReference type="ChEBI" id="CHEBI:57525"/>
        <dbReference type="ChEBI" id="CHEBI:57683"/>
        <dbReference type="ChEBI" id="CHEBI:132521"/>
        <dbReference type="ChEBI" id="CHEBI:132522"/>
        <dbReference type="EC" id="2.4.1.265"/>
    </reaction>
    <physiologicalReaction direction="left-to-right" evidence="10">
        <dbReference type="Rhea" id="RHEA:31308"/>
    </physiologicalReaction>
</comment>
<keyword evidence="13" id="KW-1185">Reference proteome</keyword>
<evidence type="ECO:0000256" key="10">
    <source>
        <dbReference type="ARBA" id="ARBA00047346"/>
    </source>
</evidence>
<feature type="transmembrane region" description="Helical" evidence="11">
    <location>
        <begin position="103"/>
        <end position="120"/>
    </location>
</feature>
<evidence type="ECO:0000256" key="2">
    <source>
        <dbReference type="ARBA" id="ARBA00004922"/>
    </source>
</evidence>
<dbReference type="AlphaFoldDB" id="A0A507C2W5"/>
<evidence type="ECO:0000313" key="13">
    <source>
        <dbReference type="Proteomes" id="UP000319731"/>
    </source>
</evidence>
<dbReference type="OrthoDB" id="1689333at2759"/>
<comment type="subcellular location">
    <subcellularLocation>
        <location evidence="1 11">Endoplasmic reticulum membrane</location>
        <topology evidence="1 11">Multi-pass membrane protein</topology>
    </subcellularLocation>
</comment>
<feature type="transmembrane region" description="Helical" evidence="11">
    <location>
        <begin position="132"/>
        <end position="151"/>
    </location>
</feature>
<feature type="transmembrane region" description="Helical" evidence="11">
    <location>
        <begin position="43"/>
        <end position="60"/>
    </location>
</feature>
<proteinExistence type="inferred from homology"/>
<evidence type="ECO:0000256" key="1">
    <source>
        <dbReference type="ARBA" id="ARBA00004477"/>
    </source>
</evidence>
<comment type="caution">
    <text evidence="12">The sequence shown here is derived from an EMBL/GenBank/DDBJ whole genome shotgun (WGS) entry which is preliminary data.</text>
</comment>
<feature type="transmembrane region" description="Helical" evidence="11">
    <location>
        <begin position="294"/>
        <end position="311"/>
    </location>
</feature>
<feature type="transmembrane region" description="Helical" evidence="11">
    <location>
        <begin position="72"/>
        <end position="97"/>
    </location>
</feature>
<dbReference type="GeneID" id="42004971"/>
<comment type="caution">
    <text evidence="11">Lacks conserved residue(s) required for the propagation of feature annotation.</text>
</comment>
<reference evidence="12 13" key="1">
    <citation type="journal article" date="2019" name="Sci. Rep.">
        <title>Comparative genomics of chytrid fungi reveal insights into the obligate biotrophic and pathogenic lifestyle of Synchytrium endobioticum.</title>
        <authorList>
            <person name="van de Vossenberg B.T.L.H."/>
            <person name="Warris S."/>
            <person name="Nguyen H.D.T."/>
            <person name="van Gent-Pelzer M.P.E."/>
            <person name="Joly D.L."/>
            <person name="van de Geest H.C."/>
            <person name="Bonants P.J.M."/>
            <person name="Smith D.S."/>
            <person name="Levesque C.A."/>
            <person name="van der Lee T.A.J."/>
        </authorList>
    </citation>
    <scope>NUCLEOTIDE SEQUENCE [LARGE SCALE GENOMIC DNA]</scope>
    <source>
        <strain evidence="12 13">JEL517</strain>
    </source>
</reference>
<evidence type="ECO:0000256" key="7">
    <source>
        <dbReference type="ARBA" id="ARBA00022824"/>
    </source>
</evidence>
<keyword evidence="4 11" id="KW-0328">Glycosyltransferase</keyword>
<dbReference type="PANTHER" id="PTHR12413">
    <property type="entry name" value="DOLICHYL GLYCOSYLTRANSFERASE"/>
    <property type="match status" value="1"/>
</dbReference>
<gene>
    <name evidence="12" type="ORF">SmJEL517_g03746</name>
</gene>
<feature type="transmembrane region" description="Helical" evidence="11">
    <location>
        <begin position="20"/>
        <end position="37"/>
    </location>
</feature>
<comment type="similarity">
    <text evidence="3 11">Belongs to the ALG6/ALG8 glucosyltransferase family.</text>
</comment>
<dbReference type="RefSeq" id="XP_031024401.1">
    <property type="nucleotide sequence ID" value="XM_031169674.1"/>
</dbReference>
<dbReference type="EMBL" id="QEAO01000021">
    <property type="protein sequence ID" value="TPX33389.1"/>
    <property type="molecule type" value="Genomic_DNA"/>
</dbReference>
<accession>A0A507C2W5</accession>
<dbReference type="GO" id="GO:0042283">
    <property type="term" value="F:dolichyl pyrophosphate Glc1Man9GlcNAc2 alpha-1,3-glucosyltransferase activity"/>
    <property type="evidence" value="ECO:0007669"/>
    <property type="project" value="UniProtKB-EC"/>
</dbReference>
<comment type="pathway">
    <text evidence="2 11">Protein modification; protein glycosylation.</text>
</comment>
<keyword evidence="7 11" id="KW-0256">Endoplasmic reticulum</keyword>
<evidence type="ECO:0000256" key="6">
    <source>
        <dbReference type="ARBA" id="ARBA00022692"/>
    </source>
</evidence>
<evidence type="ECO:0000256" key="5">
    <source>
        <dbReference type="ARBA" id="ARBA00022679"/>
    </source>
</evidence>
<dbReference type="Pfam" id="PF03155">
    <property type="entry name" value="Alg6_Alg8"/>
    <property type="match status" value="1"/>
</dbReference>
<evidence type="ECO:0000256" key="8">
    <source>
        <dbReference type="ARBA" id="ARBA00022989"/>
    </source>
</evidence>
<keyword evidence="6 11" id="KW-0812">Transmembrane</keyword>
<name>A0A507C2W5_9FUNG</name>
<dbReference type="STRING" id="1806994.A0A507C2W5"/>
<dbReference type="EC" id="2.4.1.-" evidence="11"/>
<dbReference type="PANTHER" id="PTHR12413:SF2">
    <property type="entry name" value="DOLICHYL PYROPHOSPHATE GLC1MAN9GLCNAC2 ALPHA-1,3-GLUCOSYLTRANSFERASE-RELATED"/>
    <property type="match status" value="1"/>
</dbReference>
<dbReference type="GO" id="GO:0006487">
    <property type="term" value="P:protein N-linked glycosylation"/>
    <property type="evidence" value="ECO:0007669"/>
    <property type="project" value="TreeGrafter"/>
</dbReference>
<keyword evidence="8 11" id="KW-1133">Transmembrane helix</keyword>
<evidence type="ECO:0000256" key="3">
    <source>
        <dbReference type="ARBA" id="ARBA00008715"/>
    </source>
</evidence>
<evidence type="ECO:0000256" key="4">
    <source>
        <dbReference type="ARBA" id="ARBA00022676"/>
    </source>
</evidence>
<organism evidence="12 13">
    <name type="scientific">Synchytrium microbalum</name>
    <dbReference type="NCBI Taxonomy" id="1806994"/>
    <lineage>
        <taxon>Eukaryota</taxon>
        <taxon>Fungi</taxon>
        <taxon>Fungi incertae sedis</taxon>
        <taxon>Chytridiomycota</taxon>
        <taxon>Chytridiomycota incertae sedis</taxon>
        <taxon>Chytridiomycetes</taxon>
        <taxon>Synchytriales</taxon>
        <taxon>Synchytriaceae</taxon>
        <taxon>Synchytrium</taxon>
    </lineage>
</organism>
<evidence type="ECO:0000256" key="11">
    <source>
        <dbReference type="RuleBase" id="RU363110"/>
    </source>
</evidence>
<dbReference type="Proteomes" id="UP000319731">
    <property type="component" value="Unassembled WGS sequence"/>
</dbReference>
<dbReference type="GO" id="GO:0005789">
    <property type="term" value="C:endoplasmic reticulum membrane"/>
    <property type="evidence" value="ECO:0007669"/>
    <property type="project" value="UniProtKB-SubCell"/>
</dbReference>
<protein>
    <recommendedName>
        <fullName evidence="11">Alpha-1,3-glucosyltransferase</fullName>
        <ecNumber evidence="11">2.4.1.-</ecNumber>
    </recommendedName>
</protein>
<keyword evidence="9 11" id="KW-0472">Membrane</keyword>
<dbReference type="InterPro" id="IPR004856">
    <property type="entry name" value="Glyco_trans_ALG6/ALG8"/>
</dbReference>
<sequence length="356" mass="40195">MLKLENLNYASPATVIFQRLTVMMTESILFLAAWRFAKHSNRHVLIQLALIFLNPGLMIVDNIHFQYNGFLYGLLVFSIDSILEGNVLIGAAAFTIMLNMKHIFLYIAPAYFVYLLRQYCFTQQGSFSIQRFISLGMVVLSVFMVSFGPFYDQLPQILSRLFPFKRGLCHAYWAPNFWALYAFADRVLVRVAKLLGLLWIKELPTLTRGLVGDVSFGVLPNITPLHTLIATVLSQVPSIIRVWQSPTPDEFIHSITMCAFGSFMFGWHVHEKAILLGIVPFSLIATKSEKHARLFYLLSIAGSFSLFPLLFKAAEGPIKLCLLALFAMLGYHALGRYTSAFCCISFMCRHNSATSS</sequence>
<keyword evidence="5 11" id="KW-0808">Transferase</keyword>